<evidence type="ECO:0000256" key="3">
    <source>
        <dbReference type="ARBA" id="ARBA00023239"/>
    </source>
</evidence>
<dbReference type="PANTHER" id="PTHR37167:SF1">
    <property type="entry name" value="1,4-DIHYDROXY-6-NAPHTOATE SYNTHASE"/>
    <property type="match status" value="1"/>
</dbReference>
<feature type="binding site" evidence="4">
    <location>
        <begin position="60"/>
        <end position="62"/>
    </location>
    <ligand>
        <name>substrate</name>
    </ligand>
</feature>
<dbReference type="EC" id="4.1.99.29" evidence="4"/>
<evidence type="ECO:0000313" key="5">
    <source>
        <dbReference type="EMBL" id="QQG65580.1"/>
    </source>
</evidence>
<proteinExistence type="inferred from homology"/>
<sequence length="281" mass="31585">MTDTVSLRLGYSPCPNDTYIFNALVHGRIPLHRCRIAGVQLEDVETLNEWALEEKLDITKLSFHAFAHARDHYTLLQSGAALGRGCGPLLITSSRSKPARPADWKIAIPGKYTTAALLLRLFQPACRRLVVMRFDQIMTALATGEVDAGVIIHESRFTYQSLGFCCLQDLGEWWEQTTGLPIPLGCIAAKKSIPTAVRQEFDQAIAASIRWADAHSEAGWEYIRTHAQEMDIQVMRNHIGLYVNEFSKDIGNEGRRAIRELLRRGAETGLFPVYDDERSEE</sequence>
<accession>A0A7T5VCW1</accession>
<feature type="active site" description="Proton acceptor" evidence="4">
    <location>
        <position position="153"/>
    </location>
</feature>
<reference evidence="5 6" key="1">
    <citation type="submission" date="2020-05" db="EMBL/GenBank/DDBJ databases">
        <title>Complete genome of Desulfobulbus oligotrophicus.</title>
        <authorList>
            <person name="Podar M."/>
        </authorList>
    </citation>
    <scope>NUCLEOTIDE SEQUENCE [LARGE SCALE GENOMIC DNA]</scope>
    <source>
        <strain evidence="5 6">Prop6</strain>
    </source>
</reference>
<dbReference type="PANTHER" id="PTHR37167">
    <property type="entry name" value="1,4-DIHYDROXY-6-NAPHTOATE SYNTHASE"/>
    <property type="match status" value="1"/>
</dbReference>
<protein>
    <recommendedName>
        <fullName evidence="4">1,4-dihydroxy-6-naphtoate synthase</fullName>
        <ecNumber evidence="4">4.1.99.29</ecNumber>
    </recommendedName>
    <alternativeName>
        <fullName evidence="4">Menaquinone biosynthetic enzyme MqnD</fullName>
    </alternativeName>
</protein>
<organism evidence="5 6">
    <name type="scientific">Desulfobulbus oligotrophicus</name>
    <dbReference type="NCBI Taxonomy" id="1909699"/>
    <lineage>
        <taxon>Bacteria</taxon>
        <taxon>Pseudomonadati</taxon>
        <taxon>Thermodesulfobacteriota</taxon>
        <taxon>Desulfobulbia</taxon>
        <taxon>Desulfobulbales</taxon>
        <taxon>Desulfobulbaceae</taxon>
        <taxon>Desulfobulbus</taxon>
    </lineage>
</organism>
<dbReference type="KEGG" id="dog:HP555_06725"/>
<dbReference type="HAMAP" id="MF_00996">
    <property type="entry name" value="MqnD"/>
    <property type="match status" value="1"/>
</dbReference>
<name>A0A7T5VCW1_9BACT</name>
<dbReference type="RefSeq" id="WP_199264401.1">
    <property type="nucleotide sequence ID" value="NZ_CP054140.1"/>
</dbReference>
<evidence type="ECO:0000256" key="2">
    <source>
        <dbReference type="ARBA" id="ARBA00022428"/>
    </source>
</evidence>
<keyword evidence="2 4" id="KW-0474">Menaquinone biosynthesis</keyword>
<dbReference type="GO" id="GO:0009234">
    <property type="term" value="P:menaquinone biosynthetic process"/>
    <property type="evidence" value="ECO:0007669"/>
    <property type="project" value="UniProtKB-UniRule"/>
</dbReference>
<comment type="function">
    <text evidence="4">Catalyzes the conversion of cyclic dehypoxanthine futalosine (cyclic DHFL) into 1,4-dihydroxy-6-naphthoate, a step in the biosynthesis of menaquinone (MK, vitamin K2).</text>
</comment>
<feature type="binding site" evidence="4">
    <location>
        <begin position="114"/>
        <end position="115"/>
    </location>
    <ligand>
        <name>substrate</name>
    </ligand>
</feature>
<dbReference type="AlphaFoldDB" id="A0A7T5VCW1"/>
<dbReference type="SUPFAM" id="SSF53850">
    <property type="entry name" value="Periplasmic binding protein-like II"/>
    <property type="match status" value="1"/>
</dbReference>
<comment type="pathway">
    <text evidence="1 4">Quinol/quinone metabolism; menaquinone biosynthesis.</text>
</comment>
<dbReference type="Gene3D" id="3.40.190.10">
    <property type="entry name" value="Periplasmic binding protein-like II"/>
    <property type="match status" value="2"/>
</dbReference>
<dbReference type="GO" id="GO:0016830">
    <property type="term" value="F:carbon-carbon lyase activity"/>
    <property type="evidence" value="ECO:0007669"/>
    <property type="project" value="UniProtKB-UniRule"/>
</dbReference>
<evidence type="ECO:0000313" key="6">
    <source>
        <dbReference type="Proteomes" id="UP000596092"/>
    </source>
</evidence>
<keyword evidence="3 4" id="KW-0456">Lyase</keyword>
<dbReference type="UniPathway" id="UPA00079"/>
<dbReference type="Proteomes" id="UP000596092">
    <property type="component" value="Chromosome"/>
</dbReference>
<keyword evidence="6" id="KW-1185">Reference proteome</keyword>
<dbReference type="CDD" id="cd13635">
    <property type="entry name" value="PBP2_Ttha1568_Mqnd"/>
    <property type="match status" value="1"/>
</dbReference>
<dbReference type="Pfam" id="PF02621">
    <property type="entry name" value="VitK2_biosynth"/>
    <property type="match status" value="1"/>
</dbReference>
<evidence type="ECO:0000256" key="1">
    <source>
        <dbReference type="ARBA" id="ARBA00004863"/>
    </source>
</evidence>
<gene>
    <name evidence="4" type="primary">mqnD</name>
    <name evidence="5" type="ORF">HP555_06725</name>
</gene>
<comment type="catalytic activity">
    <reaction evidence="4">
        <text>cyclic dehypoxanthinylfutalosinate = 1,4-dihydroxy-6-naphthoate + dihydroxyacetone</text>
        <dbReference type="Rhea" id="RHEA:33087"/>
        <dbReference type="ChEBI" id="CHEBI:16016"/>
        <dbReference type="ChEBI" id="CHEBI:64254"/>
        <dbReference type="ChEBI" id="CHEBI:64270"/>
        <dbReference type="EC" id="4.1.99.29"/>
    </reaction>
</comment>
<evidence type="ECO:0000256" key="4">
    <source>
        <dbReference type="HAMAP-Rule" id="MF_00996"/>
    </source>
</evidence>
<dbReference type="InterPro" id="IPR003773">
    <property type="entry name" value="Menaquinone_biosynth"/>
</dbReference>
<comment type="similarity">
    <text evidence="4">Belongs to the MqnA/MqnD family. MqnD subfamily.</text>
</comment>
<dbReference type="EMBL" id="CP054140">
    <property type="protein sequence ID" value="QQG65580.1"/>
    <property type="molecule type" value="Genomic_DNA"/>
</dbReference>
<dbReference type="InterPro" id="IPR030869">
    <property type="entry name" value="MqnD"/>
</dbReference>